<evidence type="ECO:0000256" key="1">
    <source>
        <dbReference type="SAM" id="Phobius"/>
    </source>
</evidence>
<keyword evidence="1" id="KW-0812">Transmembrane</keyword>
<protein>
    <submittedName>
        <fullName evidence="2">Uncharacterized protein</fullName>
    </submittedName>
</protein>
<keyword evidence="3" id="KW-1185">Reference proteome</keyword>
<feature type="transmembrane region" description="Helical" evidence="1">
    <location>
        <begin position="137"/>
        <end position="156"/>
    </location>
</feature>
<organism evidence="2 3">
    <name type="scientific">Namhaeicola litoreus</name>
    <dbReference type="NCBI Taxonomy" id="1052145"/>
    <lineage>
        <taxon>Bacteria</taxon>
        <taxon>Pseudomonadati</taxon>
        <taxon>Bacteroidota</taxon>
        <taxon>Flavobacteriia</taxon>
        <taxon>Flavobacteriales</taxon>
        <taxon>Flavobacteriaceae</taxon>
        <taxon>Namhaeicola</taxon>
    </lineage>
</organism>
<feature type="transmembrane region" description="Helical" evidence="1">
    <location>
        <begin position="109"/>
        <end position="131"/>
    </location>
</feature>
<keyword evidence="1" id="KW-1133">Transmembrane helix</keyword>
<proteinExistence type="predicted"/>
<dbReference type="RefSeq" id="WP_377176833.1">
    <property type="nucleotide sequence ID" value="NZ_JBHTMY010000002.1"/>
</dbReference>
<feature type="transmembrane region" description="Helical" evidence="1">
    <location>
        <begin position="12"/>
        <end position="34"/>
    </location>
</feature>
<comment type="caution">
    <text evidence="2">The sequence shown here is derived from an EMBL/GenBank/DDBJ whole genome shotgun (WGS) entry which is preliminary data.</text>
</comment>
<name>A0ABW3XZ89_9FLAO</name>
<reference evidence="3" key="1">
    <citation type="journal article" date="2019" name="Int. J. Syst. Evol. Microbiol.">
        <title>The Global Catalogue of Microorganisms (GCM) 10K type strain sequencing project: providing services to taxonomists for standard genome sequencing and annotation.</title>
        <authorList>
            <consortium name="The Broad Institute Genomics Platform"/>
            <consortium name="The Broad Institute Genome Sequencing Center for Infectious Disease"/>
            <person name="Wu L."/>
            <person name="Ma J."/>
        </authorList>
    </citation>
    <scope>NUCLEOTIDE SEQUENCE [LARGE SCALE GENOMIC DNA]</scope>
    <source>
        <strain evidence="3">CCUG 61485</strain>
    </source>
</reference>
<gene>
    <name evidence="2" type="ORF">ACFQ39_04715</name>
</gene>
<evidence type="ECO:0000313" key="2">
    <source>
        <dbReference type="EMBL" id="MFD1314907.1"/>
    </source>
</evidence>
<dbReference type="EMBL" id="JBHTMY010000002">
    <property type="protein sequence ID" value="MFD1314907.1"/>
    <property type="molecule type" value="Genomic_DNA"/>
</dbReference>
<keyword evidence="1" id="KW-0472">Membrane</keyword>
<sequence>MYNRQHKLGLSLYLIFVLIALVIITDFILPGRILNDNIVNLKKERQQYYNAARNYHYTYSVVTSKDEFLVSKDFAQLELVNEKIEYSISPIFKEVNWYKLLLAQNKSYYSLRIASGLILPLLNVISVIVAFRYPEKIDNIVFILQILLIVDLIFLMK</sequence>
<accession>A0ABW3XZ89</accession>
<evidence type="ECO:0000313" key="3">
    <source>
        <dbReference type="Proteomes" id="UP001597201"/>
    </source>
</evidence>
<dbReference type="Proteomes" id="UP001597201">
    <property type="component" value="Unassembled WGS sequence"/>
</dbReference>